<evidence type="ECO:0000313" key="5">
    <source>
        <dbReference type="EMBL" id="MBB6069109.1"/>
    </source>
</evidence>
<dbReference type="CDD" id="cd01166">
    <property type="entry name" value="KdgK"/>
    <property type="match status" value="1"/>
</dbReference>
<evidence type="ECO:0000256" key="3">
    <source>
        <dbReference type="ARBA" id="ARBA00022777"/>
    </source>
</evidence>
<dbReference type="RefSeq" id="WP_170031931.1">
    <property type="nucleotide sequence ID" value="NZ_JABDTL010000001.1"/>
</dbReference>
<keyword evidence="3 5" id="KW-0418">Kinase</keyword>
<organism evidence="5 6">
    <name type="scientific">Longimicrobium terrae</name>
    <dbReference type="NCBI Taxonomy" id="1639882"/>
    <lineage>
        <taxon>Bacteria</taxon>
        <taxon>Pseudomonadati</taxon>
        <taxon>Gemmatimonadota</taxon>
        <taxon>Longimicrobiia</taxon>
        <taxon>Longimicrobiales</taxon>
        <taxon>Longimicrobiaceae</taxon>
        <taxon>Longimicrobium</taxon>
    </lineage>
</organism>
<proteinExistence type="inferred from homology"/>
<sequence length="332" mass="34936">MKRVVSFGELMMRLSPPGSERLFQSPQLRTFFGGSEANVAASLAHLGVRSDYVTRLPANAVGDAALAALRAEGVRTNNVLRGGDRLGIYFVESGADLRALRVVYDRANSGFATMAADALDWEMILHGADWFHVSGITPALGEGPSASALRAVEVARHLGVRVSVDLNYRPALWTGRDPAPVTRELVRGCDVMVGNPGAVAAMLGVRAGEPGNESDGVLRAAAEAVSAELGCKAVALTRREVVSASEHGWSTALYTAATGELHASRHYQVQVVDRVGGGDSFAAALIYATLDGRPAAQALEFATAASALKLTIPGDFNRVTVDEVDAIINRNG</sequence>
<reference evidence="5 6" key="1">
    <citation type="submission" date="2020-08" db="EMBL/GenBank/DDBJ databases">
        <title>Genomic Encyclopedia of Type Strains, Phase IV (KMG-IV): sequencing the most valuable type-strain genomes for metagenomic binning, comparative biology and taxonomic classification.</title>
        <authorList>
            <person name="Goeker M."/>
        </authorList>
    </citation>
    <scope>NUCLEOTIDE SEQUENCE [LARGE SCALE GENOMIC DNA]</scope>
    <source>
        <strain evidence="5 6">DSM 29007</strain>
    </source>
</reference>
<dbReference type="InterPro" id="IPR011611">
    <property type="entry name" value="PfkB_dom"/>
</dbReference>
<protein>
    <submittedName>
        <fullName evidence="5">2-dehydro-3-deoxygluconokinase</fullName>
        <ecNumber evidence="5">2.7.1.45</ecNumber>
    </submittedName>
</protein>
<keyword evidence="2 5" id="KW-0808">Transferase</keyword>
<comment type="caution">
    <text evidence="5">The sequence shown here is derived from an EMBL/GenBank/DDBJ whole genome shotgun (WGS) entry which is preliminary data.</text>
</comment>
<dbReference type="EMBL" id="JACHIA010000001">
    <property type="protein sequence ID" value="MBB6069109.1"/>
    <property type="molecule type" value="Genomic_DNA"/>
</dbReference>
<dbReference type="PANTHER" id="PTHR43320">
    <property type="entry name" value="SUGAR KINASE"/>
    <property type="match status" value="1"/>
</dbReference>
<dbReference type="EC" id="2.7.1.45" evidence="5"/>
<evidence type="ECO:0000256" key="2">
    <source>
        <dbReference type="ARBA" id="ARBA00022679"/>
    </source>
</evidence>
<accession>A0A841GS21</accession>
<dbReference type="InterPro" id="IPR029056">
    <property type="entry name" value="Ribokinase-like"/>
</dbReference>
<dbReference type="Proteomes" id="UP000582837">
    <property type="component" value="Unassembled WGS sequence"/>
</dbReference>
<dbReference type="InterPro" id="IPR052700">
    <property type="entry name" value="Carb_kinase_PfkB-like"/>
</dbReference>
<dbReference type="Gene3D" id="3.40.1190.20">
    <property type="match status" value="1"/>
</dbReference>
<dbReference type="Pfam" id="PF00294">
    <property type="entry name" value="PfkB"/>
    <property type="match status" value="1"/>
</dbReference>
<dbReference type="AlphaFoldDB" id="A0A841GS21"/>
<evidence type="ECO:0000256" key="1">
    <source>
        <dbReference type="ARBA" id="ARBA00010688"/>
    </source>
</evidence>
<keyword evidence="6" id="KW-1185">Reference proteome</keyword>
<gene>
    <name evidence="5" type="ORF">HNQ61_000720</name>
</gene>
<dbReference type="SUPFAM" id="SSF53613">
    <property type="entry name" value="Ribokinase-like"/>
    <property type="match status" value="1"/>
</dbReference>
<evidence type="ECO:0000313" key="6">
    <source>
        <dbReference type="Proteomes" id="UP000582837"/>
    </source>
</evidence>
<feature type="domain" description="Carbohydrate kinase PfkB" evidence="4">
    <location>
        <begin position="1"/>
        <end position="314"/>
    </location>
</feature>
<dbReference type="PANTHER" id="PTHR43320:SF2">
    <property type="entry name" value="2-DEHYDRO-3-DEOXYGLUCONOKINASE_2-DEHYDRO-3-DEOXYGALACTONOKINASE"/>
    <property type="match status" value="1"/>
</dbReference>
<evidence type="ECO:0000259" key="4">
    <source>
        <dbReference type="Pfam" id="PF00294"/>
    </source>
</evidence>
<dbReference type="GO" id="GO:0008673">
    <property type="term" value="F:2-dehydro-3-deoxygluconokinase activity"/>
    <property type="evidence" value="ECO:0007669"/>
    <property type="project" value="UniProtKB-EC"/>
</dbReference>
<name>A0A841GS21_9BACT</name>
<comment type="similarity">
    <text evidence="1">Belongs to the carbohydrate kinase PfkB family.</text>
</comment>